<dbReference type="AlphaFoldDB" id="A0A1G6ZFZ1"/>
<evidence type="ECO:0000256" key="1">
    <source>
        <dbReference type="SAM" id="SignalP"/>
    </source>
</evidence>
<name>A0A1G6ZFZ1_9ACTN</name>
<feature type="signal peptide" evidence="1">
    <location>
        <begin position="1"/>
        <end position="21"/>
    </location>
</feature>
<protein>
    <submittedName>
        <fullName evidence="2">Uncharacterized protein</fullName>
    </submittedName>
</protein>
<evidence type="ECO:0000313" key="2">
    <source>
        <dbReference type="EMBL" id="SDE00765.1"/>
    </source>
</evidence>
<evidence type="ECO:0000313" key="3">
    <source>
        <dbReference type="Proteomes" id="UP000199034"/>
    </source>
</evidence>
<keyword evidence="1" id="KW-0732">Signal</keyword>
<proteinExistence type="predicted"/>
<organism evidence="2 3">
    <name type="scientific">Nocardioides lianchengensis</name>
    <dbReference type="NCBI Taxonomy" id="1045774"/>
    <lineage>
        <taxon>Bacteria</taxon>
        <taxon>Bacillati</taxon>
        <taxon>Actinomycetota</taxon>
        <taxon>Actinomycetes</taxon>
        <taxon>Propionibacteriales</taxon>
        <taxon>Nocardioidaceae</taxon>
        <taxon>Nocardioides</taxon>
    </lineage>
</organism>
<accession>A0A1G6ZFZ1</accession>
<dbReference type="RefSeq" id="WP_090860312.1">
    <property type="nucleotide sequence ID" value="NZ_FMZM01000013.1"/>
</dbReference>
<dbReference type="STRING" id="1045774.SAMN05421872_113106"/>
<dbReference type="Proteomes" id="UP000199034">
    <property type="component" value="Unassembled WGS sequence"/>
</dbReference>
<feature type="chain" id="PRO_5038704231" evidence="1">
    <location>
        <begin position="22"/>
        <end position="182"/>
    </location>
</feature>
<keyword evidence="3" id="KW-1185">Reference proteome</keyword>
<dbReference type="EMBL" id="FMZM01000013">
    <property type="protein sequence ID" value="SDE00765.1"/>
    <property type="molecule type" value="Genomic_DNA"/>
</dbReference>
<gene>
    <name evidence="2" type="ORF">SAMN05421872_113106</name>
</gene>
<sequence>MKCTRLLAASVAGAAALTVLAGTPAAVAKPPTERVVVDPVDAGASYDILRTTLVSAAEPGAKAKVVVSHDRRVRSGDGIDLWFDLDGDRAPDVYLTGLAYSEYAVFRARSFKRHGKDISAKGCFSLTMRKRHAIVRFDPDCLGASRVFAVTARSFRHGDPASAADWAPGTERLSRRVRSYAS</sequence>
<reference evidence="2 3" key="1">
    <citation type="submission" date="2016-10" db="EMBL/GenBank/DDBJ databases">
        <authorList>
            <person name="de Groot N.N."/>
        </authorList>
    </citation>
    <scope>NUCLEOTIDE SEQUENCE [LARGE SCALE GENOMIC DNA]</scope>
    <source>
        <strain evidence="2 3">CGMCC 4.6858</strain>
    </source>
</reference>
<dbReference type="OrthoDB" id="3788715at2"/>